<dbReference type="EMBL" id="BMFF01000002">
    <property type="protein sequence ID" value="GGC94950.1"/>
    <property type="molecule type" value="Genomic_DNA"/>
</dbReference>
<comment type="caution">
    <text evidence="11">The sequence shown here is derived from an EMBL/GenBank/DDBJ whole genome shotgun (WGS) entry which is preliminary data.</text>
</comment>
<dbReference type="Pfam" id="PF07992">
    <property type="entry name" value="Pyr_redox_2"/>
    <property type="match status" value="1"/>
</dbReference>
<dbReference type="Gene3D" id="3.50.50.60">
    <property type="entry name" value="FAD/NAD(P)-binding domain"/>
    <property type="match status" value="2"/>
</dbReference>
<dbReference type="InterPro" id="IPR041364">
    <property type="entry name" value="Rbx-bd"/>
</dbReference>
<name>A0ABQ1PD81_9GAMM</name>
<dbReference type="PANTHER" id="PTHR43429:SF3">
    <property type="entry name" value="NITRITE REDUCTASE [NAD(P)H]"/>
    <property type="match status" value="1"/>
</dbReference>
<dbReference type="PRINTS" id="PR00368">
    <property type="entry name" value="FADPNR"/>
</dbReference>
<evidence type="ECO:0000256" key="4">
    <source>
        <dbReference type="ARBA" id="ARBA00022490"/>
    </source>
</evidence>
<evidence type="ECO:0000256" key="7">
    <source>
        <dbReference type="ARBA" id="ARBA00023002"/>
    </source>
</evidence>
<evidence type="ECO:0000256" key="6">
    <source>
        <dbReference type="ARBA" id="ARBA00022827"/>
    </source>
</evidence>
<dbReference type="InterPro" id="IPR023753">
    <property type="entry name" value="FAD/NAD-binding_dom"/>
</dbReference>
<feature type="domain" description="Rubredoxin binding" evidence="10">
    <location>
        <begin position="309"/>
        <end position="379"/>
    </location>
</feature>
<evidence type="ECO:0000259" key="10">
    <source>
        <dbReference type="Pfam" id="PF18113"/>
    </source>
</evidence>
<keyword evidence="6" id="KW-0274">FAD</keyword>
<evidence type="ECO:0000256" key="3">
    <source>
        <dbReference type="ARBA" id="ARBA00006442"/>
    </source>
</evidence>
<keyword evidence="12" id="KW-1185">Reference proteome</keyword>
<dbReference type="SUPFAM" id="SSF51905">
    <property type="entry name" value="FAD/NAD(P)-binding domain"/>
    <property type="match status" value="1"/>
</dbReference>
<reference evidence="12" key="1">
    <citation type="journal article" date="2019" name="Int. J. Syst. Evol. Microbiol.">
        <title>The Global Catalogue of Microorganisms (GCM) 10K type strain sequencing project: providing services to taxonomists for standard genome sequencing and annotation.</title>
        <authorList>
            <consortium name="The Broad Institute Genomics Platform"/>
            <consortium name="The Broad Institute Genome Sequencing Center for Infectious Disease"/>
            <person name="Wu L."/>
            <person name="Ma J."/>
        </authorList>
    </citation>
    <scope>NUCLEOTIDE SEQUENCE [LARGE SCALE GENOMIC DNA]</scope>
    <source>
        <strain evidence="12">CGMCC 1.12482</strain>
    </source>
</reference>
<keyword evidence="8" id="KW-0520">NAD</keyword>
<feature type="domain" description="FAD/NAD(P)-binding" evidence="9">
    <location>
        <begin position="7"/>
        <end position="286"/>
    </location>
</feature>
<evidence type="ECO:0000259" key="9">
    <source>
        <dbReference type="Pfam" id="PF07992"/>
    </source>
</evidence>
<dbReference type="PANTHER" id="PTHR43429">
    <property type="entry name" value="PYRIDINE NUCLEOTIDE-DISULFIDE OXIDOREDUCTASE DOMAIN-CONTAINING"/>
    <property type="match status" value="1"/>
</dbReference>
<keyword evidence="5" id="KW-0285">Flavoprotein</keyword>
<comment type="subcellular location">
    <subcellularLocation>
        <location evidence="2">Cytoplasm</location>
    </subcellularLocation>
</comment>
<accession>A0ABQ1PD81</accession>
<dbReference type="Proteomes" id="UP000638188">
    <property type="component" value="Unassembled WGS sequence"/>
</dbReference>
<evidence type="ECO:0000256" key="2">
    <source>
        <dbReference type="ARBA" id="ARBA00004496"/>
    </source>
</evidence>
<protein>
    <submittedName>
        <fullName evidence="11">Pyridine nucleotide-disulfide oxidoreductase</fullName>
    </submittedName>
</protein>
<comment type="similarity">
    <text evidence="3">Belongs to the FAD-dependent oxidoreductase family.</text>
</comment>
<evidence type="ECO:0000256" key="1">
    <source>
        <dbReference type="ARBA" id="ARBA00001974"/>
    </source>
</evidence>
<dbReference type="PRINTS" id="PR00411">
    <property type="entry name" value="PNDRDTASEI"/>
</dbReference>
<organism evidence="11 12">
    <name type="scientific">Halopseudomonas salina</name>
    <dbReference type="NCBI Taxonomy" id="1323744"/>
    <lineage>
        <taxon>Bacteria</taxon>
        <taxon>Pseudomonadati</taxon>
        <taxon>Pseudomonadota</taxon>
        <taxon>Gammaproteobacteria</taxon>
        <taxon>Pseudomonadales</taxon>
        <taxon>Pseudomonadaceae</taxon>
        <taxon>Halopseudomonas</taxon>
    </lineage>
</organism>
<dbReference type="Gene3D" id="3.30.390.120">
    <property type="match status" value="1"/>
</dbReference>
<evidence type="ECO:0000313" key="11">
    <source>
        <dbReference type="EMBL" id="GGC94950.1"/>
    </source>
</evidence>
<evidence type="ECO:0000256" key="8">
    <source>
        <dbReference type="ARBA" id="ARBA00023027"/>
    </source>
</evidence>
<evidence type="ECO:0000256" key="5">
    <source>
        <dbReference type="ARBA" id="ARBA00022630"/>
    </source>
</evidence>
<proteinExistence type="inferred from homology"/>
<dbReference type="Pfam" id="PF18113">
    <property type="entry name" value="Rbx_binding"/>
    <property type="match status" value="1"/>
</dbReference>
<sequence length="384" mass="41196">MSDTGPLIIVGTGLAGYNLAKEVRKLDNQRELILLTADDGRFYSKPLLSTGFAKGKQADELAMQDATAMAAQLNAQIMPYTRVLQVDPQSRTIRTQNGELHYGDLVLACGAHARPFPLAEEMHERVLSINDLGDYGRFREALQGRKRIAIIGAGLIGSEFANDLALGGLEVQVIAPDEQLMPGLIPDQIAAPVQAALQELGVQFHLGRSVVAVHPADAALSLELDDGSRIEADQVLSAIGLIANTTLAHEAGLLCGRGIQVDRYLRTSDPHVYALGDCAEVTGMQLMYVMPLMSCARALARTLAQDPTEVSYPVMPVMVKTPACPLVVAPPVTTTNGLWTVSGEGQNMKALFHDADGMLHGYALTGTAVSEKLQLNRQLPAWLV</sequence>
<dbReference type="InterPro" id="IPR050260">
    <property type="entry name" value="FAD-bd_OxRdtase"/>
</dbReference>
<dbReference type="InterPro" id="IPR036188">
    <property type="entry name" value="FAD/NAD-bd_sf"/>
</dbReference>
<dbReference type="RefSeq" id="WP_150276515.1">
    <property type="nucleotide sequence ID" value="NZ_BMFF01000002.1"/>
</dbReference>
<evidence type="ECO:0000313" key="12">
    <source>
        <dbReference type="Proteomes" id="UP000638188"/>
    </source>
</evidence>
<comment type="cofactor">
    <cofactor evidence="1">
        <name>FAD</name>
        <dbReference type="ChEBI" id="CHEBI:57692"/>
    </cofactor>
</comment>
<keyword evidence="4" id="KW-0963">Cytoplasm</keyword>
<keyword evidence="7" id="KW-0560">Oxidoreductase</keyword>
<gene>
    <name evidence="11" type="primary">rubB</name>
    <name evidence="11" type="ORF">GCM10007418_13180</name>
</gene>